<dbReference type="InterPro" id="IPR056767">
    <property type="entry name" value="C2H2-Znf_KIN17"/>
</dbReference>
<accession>A0A2K1QKK5</accession>
<dbReference type="GO" id="GO:0008270">
    <property type="term" value="F:zinc ion binding"/>
    <property type="evidence" value="ECO:0007669"/>
    <property type="project" value="UniProtKB-KW"/>
</dbReference>
<dbReference type="Pfam" id="PF10357">
    <property type="entry name" value="WH_KIN17"/>
    <property type="match status" value="1"/>
</dbReference>
<dbReference type="InterPro" id="IPR038254">
    <property type="entry name" value="KIN17_WH-like_sf"/>
</dbReference>
<dbReference type="InterPro" id="IPR019447">
    <property type="entry name" value="DNA/RNA-bd_Kin17_WH-like_dom"/>
</dbReference>
<feature type="domain" description="C2H2-type" evidence="6">
    <location>
        <begin position="28"/>
        <end position="50"/>
    </location>
</feature>
<evidence type="ECO:0000256" key="1">
    <source>
        <dbReference type="ARBA" id="ARBA00008517"/>
    </source>
</evidence>
<comment type="similarity">
    <text evidence="1">Belongs to the KIN17 family.</text>
</comment>
<dbReference type="InParanoid" id="A0A2K1QKK5"/>
<dbReference type="EMBL" id="NKHZ01000070">
    <property type="protein sequence ID" value="PNS15481.1"/>
    <property type="molecule type" value="Genomic_DNA"/>
</dbReference>
<protein>
    <recommendedName>
        <fullName evidence="6">C2H2-type domain-containing protein</fullName>
    </recommendedName>
</protein>
<dbReference type="Proteomes" id="UP000243797">
    <property type="component" value="Unassembled WGS sequence"/>
</dbReference>
<feature type="region of interest" description="Disordered" evidence="5">
    <location>
        <begin position="179"/>
        <end position="200"/>
    </location>
</feature>
<dbReference type="GO" id="GO:0006260">
    <property type="term" value="P:DNA replication"/>
    <property type="evidence" value="ECO:0007669"/>
    <property type="project" value="TreeGrafter"/>
</dbReference>
<dbReference type="GO" id="GO:0003690">
    <property type="term" value="F:double-stranded DNA binding"/>
    <property type="evidence" value="ECO:0007669"/>
    <property type="project" value="TreeGrafter"/>
</dbReference>
<dbReference type="InterPro" id="IPR037321">
    <property type="entry name" value="KIN17-like"/>
</dbReference>
<dbReference type="InterPro" id="IPR013087">
    <property type="entry name" value="Znf_C2H2_type"/>
</dbReference>
<evidence type="ECO:0000256" key="3">
    <source>
        <dbReference type="ARBA" id="ARBA00022771"/>
    </source>
</evidence>
<dbReference type="PROSITE" id="PS00028">
    <property type="entry name" value="ZINC_FINGER_C2H2_1"/>
    <property type="match status" value="1"/>
</dbReference>
<dbReference type="SMART" id="SM01253">
    <property type="entry name" value="Kin17_mid"/>
    <property type="match status" value="1"/>
</dbReference>
<dbReference type="Pfam" id="PF25095">
    <property type="entry name" value="C2H2-zf_KIN17"/>
    <property type="match status" value="1"/>
</dbReference>
<reference evidence="7 8" key="1">
    <citation type="submission" date="2017-06" db="EMBL/GenBank/DDBJ databases">
        <title>Draft genome sequence of a variant of Elsinoe murrayae.</title>
        <authorList>
            <person name="Cheng Q."/>
        </authorList>
    </citation>
    <scope>NUCLEOTIDE SEQUENCE [LARGE SCALE GENOMIC DNA]</scope>
    <source>
        <strain evidence="7 8">CQ-2017a</strain>
    </source>
</reference>
<feature type="compositionally biased region" description="Basic and acidic residues" evidence="5">
    <location>
        <begin position="179"/>
        <end position="188"/>
    </location>
</feature>
<dbReference type="InterPro" id="IPR036236">
    <property type="entry name" value="Znf_C2H2_sf"/>
</dbReference>
<dbReference type="FunFam" id="1.10.10.2030:FF:000001">
    <property type="entry name" value="DNA/RNA-binding protein KIN17, putative"/>
    <property type="match status" value="1"/>
</dbReference>
<evidence type="ECO:0000313" key="8">
    <source>
        <dbReference type="Proteomes" id="UP000243797"/>
    </source>
</evidence>
<keyword evidence="2" id="KW-0479">Metal-binding</keyword>
<gene>
    <name evidence="7" type="ORF">CAC42_740</name>
</gene>
<evidence type="ECO:0000256" key="4">
    <source>
        <dbReference type="ARBA" id="ARBA00022833"/>
    </source>
</evidence>
<evidence type="ECO:0000256" key="5">
    <source>
        <dbReference type="SAM" id="MobiDB-lite"/>
    </source>
</evidence>
<dbReference type="Gene3D" id="1.10.10.2030">
    <property type="entry name" value="DNA/RNA-binding protein Kin17, conserved domain"/>
    <property type="match status" value="1"/>
</dbReference>
<keyword evidence="8" id="KW-1185">Reference proteome</keyword>
<evidence type="ECO:0000256" key="2">
    <source>
        <dbReference type="ARBA" id="ARBA00022723"/>
    </source>
</evidence>
<dbReference type="PANTHER" id="PTHR12805">
    <property type="entry name" value="KIN17 KIN, ANTIGENIC DETERMINANT OF RECA PROTEIN HOMOLOG"/>
    <property type="match status" value="1"/>
</dbReference>
<evidence type="ECO:0000313" key="7">
    <source>
        <dbReference type="EMBL" id="PNS15481.1"/>
    </source>
</evidence>
<feature type="region of interest" description="Disordered" evidence="5">
    <location>
        <begin position="310"/>
        <end position="339"/>
    </location>
</feature>
<feature type="compositionally biased region" description="Basic and acidic residues" evidence="5">
    <location>
        <begin position="312"/>
        <end position="339"/>
    </location>
</feature>
<name>A0A2K1QKK5_9PEZI</name>
<dbReference type="FunCoup" id="A0A2K1QKK5">
    <property type="interactions" value="324"/>
</dbReference>
<dbReference type="AlphaFoldDB" id="A0A2K1QKK5"/>
<dbReference type="GO" id="GO:0006974">
    <property type="term" value="P:DNA damage response"/>
    <property type="evidence" value="ECO:0007669"/>
    <property type="project" value="TreeGrafter"/>
</dbReference>
<dbReference type="OrthoDB" id="10266249at2759"/>
<keyword evidence="4" id="KW-0862">Zinc</keyword>
<sequence length="339" mass="38637">MGKAEVGSSKWLSKNMKSKGLQRLRWYCQVCERQMRDENGFKQHCLSEAHNRNMAVVGEDSRKFIAQYSDQFKKDFLRLLRTAHGEKKVHANHFYQEYIADKNHTHMNATRWPSLTEFVKYLGREGICRVEEGERGLEIAWVDDSPEALRRREAVARKDRMEKGDEERQARMLEAQIKRAQEQKKEQGEADGAAQSVFERKEEGPIKISLGLGTEPQRVVKVEANDGVQSQDTDVQAESTVVDGVAQADLPVQVGQPEPNADKAKPISINFGGASAKPKPVNVFSSRANLLKQKKSVVVEQPKKMSQLEQVMLRDKEEQERKRSRGHSGEGEIRKRIKL</sequence>
<dbReference type="PANTHER" id="PTHR12805:SF0">
    <property type="entry name" value="DNA_RNA-BINDING PROTEIN KIN17"/>
    <property type="match status" value="1"/>
</dbReference>
<dbReference type="SUPFAM" id="SSF57667">
    <property type="entry name" value="beta-beta-alpha zinc fingers"/>
    <property type="match status" value="1"/>
</dbReference>
<organism evidence="7 8">
    <name type="scientific">Sphaceloma murrayae</name>
    <dbReference type="NCBI Taxonomy" id="2082308"/>
    <lineage>
        <taxon>Eukaryota</taxon>
        <taxon>Fungi</taxon>
        <taxon>Dikarya</taxon>
        <taxon>Ascomycota</taxon>
        <taxon>Pezizomycotina</taxon>
        <taxon>Dothideomycetes</taxon>
        <taxon>Dothideomycetidae</taxon>
        <taxon>Myriangiales</taxon>
        <taxon>Elsinoaceae</taxon>
        <taxon>Sphaceloma</taxon>
    </lineage>
</organism>
<evidence type="ECO:0000259" key="6">
    <source>
        <dbReference type="PROSITE" id="PS00028"/>
    </source>
</evidence>
<dbReference type="STRING" id="2082308.A0A2K1QKK5"/>
<proteinExistence type="inferred from homology"/>
<keyword evidence="3" id="KW-0863">Zinc-finger</keyword>
<dbReference type="GO" id="GO:0005634">
    <property type="term" value="C:nucleus"/>
    <property type="evidence" value="ECO:0007669"/>
    <property type="project" value="TreeGrafter"/>
</dbReference>
<comment type="caution">
    <text evidence="7">The sequence shown here is derived from an EMBL/GenBank/DDBJ whole genome shotgun (WGS) entry which is preliminary data.</text>
</comment>